<feature type="chain" id="PRO_5030742391" evidence="1">
    <location>
        <begin position="25"/>
        <end position="142"/>
    </location>
</feature>
<dbReference type="AlphaFoldDB" id="A0A7X0X5F4"/>
<comment type="caution">
    <text evidence="2">The sequence shown here is derived from an EMBL/GenBank/DDBJ whole genome shotgun (WGS) entry which is preliminary data.</text>
</comment>
<dbReference type="RefSeq" id="WP_185380582.1">
    <property type="nucleotide sequence ID" value="NZ_JAASTW010000002.1"/>
</dbReference>
<evidence type="ECO:0000256" key="1">
    <source>
        <dbReference type="SAM" id="SignalP"/>
    </source>
</evidence>
<name>A0A7X0X5F4_9LIST</name>
<accession>A0A7X0X5F4</accession>
<keyword evidence="1" id="KW-0732">Signal</keyword>
<sequence length="142" mass="15764">MKKIITVLLVSILSFNFTPLVVRANVITSATEEIQLSKNPEKNNRSNLKSPKRVGEMKIWVTNSPKRINWKVTMTPPYKATGFKGMLNIADLYHGSTQRVSVSGLKGYISQPMLKSQYMASVSGKVTPVGYAMGSSAIRWNN</sequence>
<dbReference type="EMBL" id="JAASTW010000002">
    <property type="protein sequence ID" value="MBC1487956.1"/>
    <property type="molecule type" value="Genomic_DNA"/>
</dbReference>
<feature type="signal peptide" evidence="1">
    <location>
        <begin position="1"/>
        <end position="24"/>
    </location>
</feature>
<evidence type="ECO:0000313" key="3">
    <source>
        <dbReference type="Proteomes" id="UP000561617"/>
    </source>
</evidence>
<evidence type="ECO:0000313" key="2">
    <source>
        <dbReference type="EMBL" id="MBC1487956.1"/>
    </source>
</evidence>
<protein>
    <submittedName>
        <fullName evidence="2">Uncharacterized protein</fullName>
    </submittedName>
</protein>
<gene>
    <name evidence="2" type="ORF">HCJ38_02810</name>
</gene>
<dbReference type="Proteomes" id="UP000561617">
    <property type="component" value="Unassembled WGS sequence"/>
</dbReference>
<reference evidence="2 3" key="1">
    <citation type="submission" date="2020-03" db="EMBL/GenBank/DDBJ databases">
        <title>Soil Listeria distribution.</title>
        <authorList>
            <person name="Liao J."/>
            <person name="Wiedmann M."/>
        </authorList>
    </citation>
    <scope>NUCLEOTIDE SEQUENCE [LARGE SCALE GENOMIC DNA]</scope>
    <source>
        <strain evidence="2 3">FSL L7-1554</strain>
    </source>
</reference>
<organism evidence="2 3">
    <name type="scientific">Listeria immobilis</name>
    <dbReference type="NCBI Taxonomy" id="2713502"/>
    <lineage>
        <taxon>Bacteria</taxon>
        <taxon>Bacillati</taxon>
        <taxon>Bacillota</taxon>
        <taxon>Bacilli</taxon>
        <taxon>Bacillales</taxon>
        <taxon>Listeriaceae</taxon>
        <taxon>Listeria</taxon>
    </lineage>
</organism>
<proteinExistence type="predicted"/>